<feature type="non-terminal residue" evidence="1">
    <location>
        <position position="126"/>
    </location>
</feature>
<proteinExistence type="predicted"/>
<dbReference type="InterPro" id="IPR008042">
    <property type="entry name" value="Retrotrans_Pao"/>
</dbReference>
<dbReference type="Pfam" id="PF05380">
    <property type="entry name" value="Peptidase_A17"/>
    <property type="match status" value="1"/>
</dbReference>
<dbReference type="OrthoDB" id="6153490at2759"/>
<organism evidence="1 2">
    <name type="scientific">Paramuricea clavata</name>
    <name type="common">Red gorgonian</name>
    <name type="synonym">Violescent sea-whip</name>
    <dbReference type="NCBI Taxonomy" id="317549"/>
    <lineage>
        <taxon>Eukaryota</taxon>
        <taxon>Metazoa</taxon>
        <taxon>Cnidaria</taxon>
        <taxon>Anthozoa</taxon>
        <taxon>Octocorallia</taxon>
        <taxon>Malacalcyonacea</taxon>
        <taxon>Plexauridae</taxon>
        <taxon>Paramuricea</taxon>
    </lineage>
</organism>
<name>A0A6S7LS54_PARCT</name>
<dbReference type="PANTHER" id="PTHR22955">
    <property type="entry name" value="RETROTRANSPOSON"/>
    <property type="match status" value="1"/>
</dbReference>
<reference evidence="1" key="1">
    <citation type="submission" date="2020-04" db="EMBL/GenBank/DDBJ databases">
        <authorList>
            <person name="Alioto T."/>
            <person name="Alioto T."/>
            <person name="Gomez Garrido J."/>
        </authorList>
    </citation>
    <scope>NUCLEOTIDE SEQUENCE</scope>
    <source>
        <strain evidence="1">A484AB</strain>
    </source>
</reference>
<sequence length="126" mass="14344">MTPGGFNLRSWASNNPVVKTIAAKENLLNDNLKPKVLGMQWDTINDTLLYPNRVTTSESNPPTKREVLRTSSKIYDPIGFLNPVVVNAKILMQEIWMRGLQWDELLPPEIQASWEKLTKELQASTH</sequence>
<evidence type="ECO:0000313" key="1">
    <source>
        <dbReference type="EMBL" id="CAB4042093.1"/>
    </source>
</evidence>
<dbReference type="PANTHER" id="PTHR22955:SF65">
    <property type="entry name" value="INTEGRASE CATALYTIC DOMAIN-CONTAINING PROTEIN"/>
    <property type="match status" value="1"/>
</dbReference>
<protein>
    <submittedName>
        <fullName evidence="1">Uncharacterized protein</fullName>
    </submittedName>
</protein>
<dbReference type="EMBL" id="CACRXK020029454">
    <property type="protein sequence ID" value="CAB4042093.1"/>
    <property type="molecule type" value="Genomic_DNA"/>
</dbReference>
<evidence type="ECO:0000313" key="2">
    <source>
        <dbReference type="Proteomes" id="UP001152795"/>
    </source>
</evidence>
<keyword evidence="2" id="KW-1185">Reference proteome</keyword>
<comment type="caution">
    <text evidence="1">The sequence shown here is derived from an EMBL/GenBank/DDBJ whole genome shotgun (WGS) entry which is preliminary data.</text>
</comment>
<gene>
    <name evidence="1" type="ORF">PACLA_8A081491</name>
</gene>
<dbReference type="AlphaFoldDB" id="A0A6S7LS54"/>
<dbReference type="Proteomes" id="UP001152795">
    <property type="component" value="Unassembled WGS sequence"/>
</dbReference>
<accession>A0A6S7LS54</accession>